<proteinExistence type="predicted"/>
<gene>
    <name evidence="1" type="ORF">M9458_035154</name>
</gene>
<protein>
    <submittedName>
        <fullName evidence="1">Uncharacterized protein</fullName>
    </submittedName>
</protein>
<reference evidence="1 2" key="1">
    <citation type="submission" date="2024-05" db="EMBL/GenBank/DDBJ databases">
        <title>Genome sequencing and assembly of Indian major carp, Cirrhinus mrigala (Hamilton, 1822).</title>
        <authorList>
            <person name="Mohindra V."/>
            <person name="Chowdhury L.M."/>
            <person name="Lal K."/>
            <person name="Jena J.K."/>
        </authorList>
    </citation>
    <scope>NUCLEOTIDE SEQUENCE [LARGE SCALE GENOMIC DNA]</scope>
    <source>
        <strain evidence="1">CM1030</strain>
        <tissue evidence="1">Blood</tissue>
    </source>
</reference>
<dbReference type="AlphaFoldDB" id="A0ABD0P8Z1"/>
<evidence type="ECO:0000313" key="2">
    <source>
        <dbReference type="Proteomes" id="UP001529510"/>
    </source>
</evidence>
<organism evidence="1 2">
    <name type="scientific">Cirrhinus mrigala</name>
    <name type="common">Mrigala</name>
    <dbReference type="NCBI Taxonomy" id="683832"/>
    <lineage>
        <taxon>Eukaryota</taxon>
        <taxon>Metazoa</taxon>
        <taxon>Chordata</taxon>
        <taxon>Craniata</taxon>
        <taxon>Vertebrata</taxon>
        <taxon>Euteleostomi</taxon>
        <taxon>Actinopterygii</taxon>
        <taxon>Neopterygii</taxon>
        <taxon>Teleostei</taxon>
        <taxon>Ostariophysi</taxon>
        <taxon>Cypriniformes</taxon>
        <taxon>Cyprinidae</taxon>
        <taxon>Labeoninae</taxon>
        <taxon>Labeonini</taxon>
        <taxon>Cirrhinus</taxon>
    </lineage>
</organism>
<dbReference type="EMBL" id="JAMKFB020000017">
    <property type="protein sequence ID" value="KAL0170558.1"/>
    <property type="molecule type" value="Genomic_DNA"/>
</dbReference>
<feature type="non-terminal residue" evidence="1">
    <location>
        <position position="62"/>
    </location>
</feature>
<name>A0ABD0P8Z1_CIRMR</name>
<sequence length="62" mass="7021">ESSQMEESRWSHGRADDQWCASHAPAGRVHRGVQAWCVEGDISVWRCLHTERNAVCANARQT</sequence>
<dbReference type="Proteomes" id="UP001529510">
    <property type="component" value="Unassembled WGS sequence"/>
</dbReference>
<comment type="caution">
    <text evidence="1">The sequence shown here is derived from an EMBL/GenBank/DDBJ whole genome shotgun (WGS) entry which is preliminary data.</text>
</comment>
<feature type="non-terminal residue" evidence="1">
    <location>
        <position position="1"/>
    </location>
</feature>
<accession>A0ABD0P8Z1</accession>
<keyword evidence="2" id="KW-1185">Reference proteome</keyword>
<evidence type="ECO:0000313" key="1">
    <source>
        <dbReference type="EMBL" id="KAL0170558.1"/>
    </source>
</evidence>